<dbReference type="SMART" id="SM00487">
    <property type="entry name" value="DEXDc"/>
    <property type="match status" value="1"/>
</dbReference>
<dbReference type="GO" id="GO:0004386">
    <property type="term" value="F:helicase activity"/>
    <property type="evidence" value="ECO:0007669"/>
    <property type="project" value="UniProtKB-KW"/>
</dbReference>
<accession>A0ABW9M1R1</accession>
<keyword evidence="8" id="KW-1185">Reference proteome</keyword>
<evidence type="ECO:0000259" key="5">
    <source>
        <dbReference type="PROSITE" id="PS51192"/>
    </source>
</evidence>
<dbReference type="EMBL" id="JBKBDE010000009">
    <property type="protein sequence ID" value="MFN6553605.1"/>
    <property type="molecule type" value="Genomic_DNA"/>
</dbReference>
<feature type="domain" description="Helicase ATP-binding" evidence="5">
    <location>
        <begin position="48"/>
        <end position="204"/>
    </location>
</feature>
<evidence type="ECO:0000256" key="1">
    <source>
        <dbReference type="ARBA" id="ARBA00022741"/>
    </source>
</evidence>
<dbReference type="Pfam" id="PF00271">
    <property type="entry name" value="Helicase_C"/>
    <property type="match status" value="1"/>
</dbReference>
<dbReference type="InterPro" id="IPR027417">
    <property type="entry name" value="P-loop_NTPase"/>
</dbReference>
<evidence type="ECO:0000313" key="7">
    <source>
        <dbReference type="EMBL" id="MFN6553605.1"/>
    </source>
</evidence>
<dbReference type="PANTHER" id="PTHR12131:SF1">
    <property type="entry name" value="ATP-DEPENDENT RNA HELICASE SUPV3L1, MITOCHONDRIAL-RELATED"/>
    <property type="match status" value="1"/>
</dbReference>
<evidence type="ECO:0000256" key="3">
    <source>
        <dbReference type="ARBA" id="ARBA00022806"/>
    </source>
</evidence>
<name>A0ABW9M1R1_9MYCO</name>
<evidence type="ECO:0000256" key="2">
    <source>
        <dbReference type="ARBA" id="ARBA00022801"/>
    </source>
</evidence>
<gene>
    <name evidence="7" type="ORF">ACK4CP_24670</name>
</gene>
<keyword evidence="4" id="KW-0067">ATP-binding</keyword>
<reference evidence="7 8" key="1">
    <citation type="submission" date="2024-12" db="EMBL/GenBank/DDBJ databases">
        <title>The coexistence of Mycolicibacterium septicum and Mycolicibacterium nivoides in clinical samples.</title>
        <authorList>
            <person name="Wang C."/>
            <person name="Feng Y."/>
            <person name="Zong Z."/>
        </authorList>
    </citation>
    <scope>NUCLEOTIDE SEQUENCE [LARGE SCALE GENOMIC DNA]</scope>
    <source>
        <strain evidence="7 8">120310</strain>
    </source>
</reference>
<keyword evidence="1" id="KW-0547">Nucleotide-binding</keyword>
<dbReference type="Gene3D" id="3.40.50.300">
    <property type="entry name" value="P-loop containing nucleotide triphosphate hydrolases"/>
    <property type="match status" value="2"/>
</dbReference>
<dbReference type="Proteomes" id="UP001635817">
    <property type="component" value="Unassembled WGS sequence"/>
</dbReference>
<proteinExistence type="predicted"/>
<sequence length="844" mass="92728">MTTPLLDDPNDLSALRAKSGDADTLFTDFAGWAEANGTTLYPAQEEALIELVSGANVILATPTGSGKSLVATGAIYAALAADRVSFYTAPIKALVSEKFFALCDVFGADNVGMLTGDASVNADAPIIACTAEILANLALREGADADIGLVVMDEFHFYGDPDRGWAWQVPLLELPKAQFLLMSATLGDVTFLREDLTRRTGRPTALVAGAERPVPLFFSYATTPMHETIADLLETKQAPIYVVHFTQASALERAQALMSVNVSTKEEKAAIAEMIGGFRFSTTFGTTLSRLVRHGIGVHHAGMLPKYRRLVEQLAQAGLLKVICGTDTLGVGINVPIRTVVFSALSKYDGTRMRLLNAREFHQIAGRAGRAGYDTAGTVVVQAPDHEVENLKQFAKVADDPKKRRKLVRRKAPEGMVPWGEATMNRLIDAAPEALTSNMRVSTAMILDVVDRPGDPFEAMRRLLTDNHEPRKRQLKHIREAVGIARSLLQAGVIEHLDTPEPDGRRYRLTVDLPEDFALNQPLSTFALAAVDVLDPDSESYALDIVSVIEATLEDPRQILAAQLNKARGEAVAEMKAEGIEYEERIELLDEVTYPKPLQELLEHTYEVYRQTNPWAADGHLSPKSVVREMWERALTFREYISVYGLTRSEGAVLRYLSDAFKALRSGVPTAARTEQLADIVEWLGELVRQVDSSLLDEWEQLTSPDQPHDVPVAVPARPRPLTGNERAFTAMVRNALFRRVELFARSRWDELGALDAASGWTAQRWADAGEAYFDEHAEVGTGADARGPALLIFDRQPQVWRIRQILEDPAGDHDWGFDVEVDLAASDEEGAAVLRIVDVGRMG</sequence>
<dbReference type="InterPro" id="IPR001650">
    <property type="entry name" value="Helicase_C-like"/>
</dbReference>
<dbReference type="PANTHER" id="PTHR12131">
    <property type="entry name" value="ATP-DEPENDENT RNA AND DNA HELICASE"/>
    <property type="match status" value="1"/>
</dbReference>
<evidence type="ECO:0000256" key="4">
    <source>
        <dbReference type="ARBA" id="ARBA00022840"/>
    </source>
</evidence>
<dbReference type="PROSITE" id="PS51194">
    <property type="entry name" value="HELICASE_CTER"/>
    <property type="match status" value="1"/>
</dbReference>
<evidence type="ECO:0000313" key="8">
    <source>
        <dbReference type="Proteomes" id="UP001635817"/>
    </source>
</evidence>
<protein>
    <submittedName>
        <fullName evidence="7">DEAD/DEAH box helicase</fullName>
    </submittedName>
</protein>
<dbReference type="CDD" id="cd17921">
    <property type="entry name" value="DEXHc_Ski2"/>
    <property type="match status" value="1"/>
</dbReference>
<organism evidence="7 8">
    <name type="scientific">Mycolicibacterium septicum</name>
    <dbReference type="NCBI Taxonomy" id="98668"/>
    <lineage>
        <taxon>Bacteria</taxon>
        <taxon>Bacillati</taxon>
        <taxon>Actinomycetota</taxon>
        <taxon>Actinomycetes</taxon>
        <taxon>Mycobacteriales</taxon>
        <taxon>Mycobacteriaceae</taxon>
        <taxon>Mycolicibacterium</taxon>
    </lineage>
</organism>
<evidence type="ECO:0000259" key="6">
    <source>
        <dbReference type="PROSITE" id="PS51194"/>
    </source>
</evidence>
<comment type="caution">
    <text evidence="7">The sequence shown here is derived from an EMBL/GenBank/DDBJ whole genome shotgun (WGS) entry which is preliminary data.</text>
</comment>
<feature type="domain" description="Helicase C-terminal" evidence="6">
    <location>
        <begin position="244"/>
        <end position="413"/>
    </location>
</feature>
<dbReference type="RefSeq" id="WP_409551855.1">
    <property type="nucleotide sequence ID" value="NZ_JBKBDE010000009.1"/>
</dbReference>
<dbReference type="InterPro" id="IPR014001">
    <property type="entry name" value="Helicase_ATP-bd"/>
</dbReference>
<dbReference type="PROSITE" id="PS51192">
    <property type="entry name" value="HELICASE_ATP_BIND_1"/>
    <property type="match status" value="1"/>
</dbReference>
<dbReference type="InterPro" id="IPR050699">
    <property type="entry name" value="RNA-DNA_Helicase"/>
</dbReference>
<dbReference type="InterPro" id="IPR021904">
    <property type="entry name" value="DUF3516"/>
</dbReference>
<dbReference type="SUPFAM" id="SSF52540">
    <property type="entry name" value="P-loop containing nucleoside triphosphate hydrolases"/>
    <property type="match status" value="1"/>
</dbReference>
<dbReference type="InterPro" id="IPR011545">
    <property type="entry name" value="DEAD/DEAH_box_helicase_dom"/>
</dbReference>
<keyword evidence="2" id="KW-0378">Hydrolase</keyword>
<keyword evidence="3 7" id="KW-0347">Helicase</keyword>
<dbReference type="Pfam" id="PF12029">
    <property type="entry name" value="DUF3516"/>
    <property type="match status" value="1"/>
</dbReference>
<dbReference type="SMART" id="SM00490">
    <property type="entry name" value="HELICc"/>
    <property type="match status" value="1"/>
</dbReference>
<dbReference type="Pfam" id="PF00270">
    <property type="entry name" value="DEAD"/>
    <property type="match status" value="1"/>
</dbReference>